<dbReference type="HAMAP" id="MF_01805">
    <property type="entry name" value="ScpA"/>
    <property type="match status" value="1"/>
</dbReference>
<sequence length="251" mass="29197">MSELRVKLTSFEGPLDLLLHLIKELKVDIYDIPMVELTQQYLSFLHSMKEMELEIAGDYLVMAATLLEIKARTLIPRPVVDDVDGEEVEEDPRKELVDRLLEYKQFQASAKILEDLSLNRSSFYSKEASDLSFMQQTVPLREGEVSIDDLWKALQKMALRNQARQPLRANLYHEVHTVQELMDSIIYKIESSKEKQINFTDCFPEWNRHAIVTSFLAMLQLVRQHSISIIQSNPYQEILIVKNKSIKEKSI</sequence>
<dbReference type="Proteomes" id="UP001059480">
    <property type="component" value="Unassembled WGS sequence"/>
</dbReference>
<keyword evidence="5" id="KW-1185">Reference proteome</keyword>
<protein>
    <recommendedName>
        <fullName evidence="2 3">Segregation and condensation protein A</fullName>
    </recommendedName>
</protein>
<dbReference type="Gene3D" id="6.10.250.2410">
    <property type="match status" value="1"/>
</dbReference>
<dbReference type="PANTHER" id="PTHR33969">
    <property type="entry name" value="SEGREGATION AND CONDENSATION PROTEIN A"/>
    <property type="match status" value="1"/>
</dbReference>
<keyword evidence="3" id="KW-0131">Cell cycle</keyword>
<gene>
    <name evidence="3" type="primary">scpA</name>
    <name evidence="4" type="ORF">NPA36_04825</name>
</gene>
<comment type="similarity">
    <text evidence="3">Belongs to the ScpA family.</text>
</comment>
<dbReference type="Gene3D" id="1.10.10.580">
    <property type="entry name" value="Structural maintenance of chromosome 1. Chain E"/>
    <property type="match status" value="1"/>
</dbReference>
<comment type="caution">
    <text evidence="4">The sequence shown here is derived from an EMBL/GenBank/DDBJ whole genome shotgun (WGS) entry which is preliminary data.</text>
</comment>
<evidence type="ECO:0000313" key="5">
    <source>
        <dbReference type="Proteomes" id="UP001059480"/>
    </source>
</evidence>
<evidence type="ECO:0000256" key="1">
    <source>
        <dbReference type="ARBA" id="ARBA00022829"/>
    </source>
</evidence>
<comment type="function">
    <text evidence="3">Participates in chromosomal partition during cell division. May act via the formation of a condensin-like complex containing Smc and ScpB that pull DNA away from mid-cell into both cell halves.</text>
</comment>
<evidence type="ECO:0000256" key="2">
    <source>
        <dbReference type="ARBA" id="ARBA00044777"/>
    </source>
</evidence>
<keyword evidence="3" id="KW-0132">Cell division</keyword>
<evidence type="ECO:0000313" key="4">
    <source>
        <dbReference type="EMBL" id="MCQ9209869.1"/>
    </source>
</evidence>
<comment type="subcellular location">
    <subcellularLocation>
        <location evidence="3">Cytoplasm</location>
    </subcellularLocation>
    <text evidence="3">Associated with two foci at the outer edges of the nucleoid region in young cells, and at four foci within both cell halves in older cells.</text>
</comment>
<dbReference type="Pfam" id="PF02616">
    <property type="entry name" value="SMC_ScpA"/>
    <property type="match status" value="1"/>
</dbReference>
<dbReference type="PANTHER" id="PTHR33969:SF2">
    <property type="entry name" value="SEGREGATION AND CONDENSATION PROTEIN A"/>
    <property type="match status" value="1"/>
</dbReference>
<evidence type="ECO:0000256" key="3">
    <source>
        <dbReference type="HAMAP-Rule" id="MF_01805"/>
    </source>
</evidence>
<dbReference type="InterPro" id="IPR023093">
    <property type="entry name" value="ScpA-like_C"/>
</dbReference>
<reference evidence="4" key="1">
    <citation type="submission" date="2022-07" db="EMBL/GenBank/DDBJ databases">
        <authorList>
            <person name="Jung M.-Y."/>
            <person name="Lee M."/>
        </authorList>
    </citation>
    <scope>NUCLEOTIDE SEQUENCE</scope>
    <source>
        <strain evidence="4">S8</strain>
    </source>
</reference>
<reference evidence="4" key="2">
    <citation type="journal article" date="2023" name="Curr. Microbiol.">
        <title>Granulicatella seriolae sp. nov., a Novel Facultative Anaerobe Isolated from Yellowtail Marine Fish.</title>
        <authorList>
            <person name="Lee M."/>
            <person name="Choi Y.J."/>
            <person name="Farooq A."/>
            <person name="Jeong J.B."/>
            <person name="Jung M.Y."/>
        </authorList>
    </citation>
    <scope>NUCLEOTIDE SEQUENCE</scope>
    <source>
        <strain evidence="4">S8</strain>
    </source>
</reference>
<accession>A0ABT1WNQ3</accession>
<dbReference type="RefSeq" id="WP_256944976.1">
    <property type="nucleotide sequence ID" value="NZ_JANHNZ010000003.1"/>
</dbReference>
<dbReference type="EMBL" id="JANHNZ010000003">
    <property type="protein sequence ID" value="MCQ9209869.1"/>
    <property type="molecule type" value="Genomic_DNA"/>
</dbReference>
<name>A0ABT1WNQ3_9LACT</name>
<proteinExistence type="inferred from homology"/>
<keyword evidence="3" id="KW-0963">Cytoplasm</keyword>
<keyword evidence="1 3" id="KW-0159">Chromosome partition</keyword>
<organism evidence="4 5">
    <name type="scientific">Granulicatella seriolae</name>
    <dbReference type="NCBI Taxonomy" id="2967226"/>
    <lineage>
        <taxon>Bacteria</taxon>
        <taxon>Bacillati</taxon>
        <taxon>Bacillota</taxon>
        <taxon>Bacilli</taxon>
        <taxon>Lactobacillales</taxon>
        <taxon>Carnobacteriaceae</taxon>
        <taxon>Granulicatella</taxon>
    </lineage>
</organism>
<dbReference type="InterPro" id="IPR003768">
    <property type="entry name" value="ScpA"/>
</dbReference>
<comment type="subunit">
    <text evidence="3">Component of a cohesin-like complex composed of ScpA, ScpB and the Smc homodimer, in which ScpA and ScpB bind to the head domain of Smc. The presence of the three proteins is required for the association of the complex with DNA.</text>
</comment>
<reference evidence="4" key="3">
    <citation type="journal article" date="2023" name="Microbiol. Resour. Announc.">
        <title>Draft Genome Sequence of Granulicatella sp. Strain S8, Isolated from a Marine Fish, Seriola quinqueradiata.</title>
        <authorList>
            <person name="Lee M."/>
            <person name="Farooq A."/>
            <person name="Jeong J.B."/>
            <person name="Jung M.Y."/>
        </authorList>
    </citation>
    <scope>NUCLEOTIDE SEQUENCE</scope>
    <source>
        <strain evidence="4">S8</strain>
    </source>
</reference>